<evidence type="ECO:0000256" key="1">
    <source>
        <dbReference type="SAM" id="SignalP"/>
    </source>
</evidence>
<keyword evidence="1" id="KW-0732">Signal</keyword>
<dbReference type="Proteomes" id="UP000885779">
    <property type="component" value="Unassembled WGS sequence"/>
</dbReference>
<feature type="signal peptide" evidence="1">
    <location>
        <begin position="1"/>
        <end position="22"/>
    </location>
</feature>
<gene>
    <name evidence="2" type="ORF">ENK44_05800</name>
</gene>
<reference evidence="2" key="1">
    <citation type="journal article" date="2020" name="mSystems">
        <title>Genome- and Community-Level Interaction Insights into Carbon Utilization and Element Cycling Functions of Hydrothermarchaeota in Hydrothermal Sediment.</title>
        <authorList>
            <person name="Zhou Z."/>
            <person name="Liu Y."/>
            <person name="Xu W."/>
            <person name="Pan J."/>
            <person name="Luo Z.H."/>
            <person name="Li M."/>
        </authorList>
    </citation>
    <scope>NUCLEOTIDE SEQUENCE [LARGE SCALE GENOMIC DNA]</scope>
    <source>
        <strain evidence="2">HyVt-577</strain>
    </source>
</reference>
<dbReference type="EMBL" id="DRQG01000054">
    <property type="protein sequence ID" value="HGY55189.1"/>
    <property type="molecule type" value="Genomic_DNA"/>
</dbReference>
<evidence type="ECO:0000313" key="2">
    <source>
        <dbReference type="EMBL" id="HGY55189.1"/>
    </source>
</evidence>
<proteinExistence type="predicted"/>
<organism evidence="2">
    <name type="scientific">Caldithrix abyssi</name>
    <dbReference type="NCBI Taxonomy" id="187145"/>
    <lineage>
        <taxon>Bacteria</taxon>
        <taxon>Pseudomonadati</taxon>
        <taxon>Calditrichota</taxon>
        <taxon>Calditrichia</taxon>
        <taxon>Calditrichales</taxon>
        <taxon>Calditrichaceae</taxon>
        <taxon>Caldithrix</taxon>
    </lineage>
</organism>
<sequence>MKKKIVLFVLTAFLFIAGCSQMKDQKITAPEKSDAAVMPDGISGGDIQIQMQISKLDILDAIWLLP</sequence>
<accession>A0A7V4WUC9</accession>
<dbReference type="PROSITE" id="PS51257">
    <property type="entry name" value="PROKAR_LIPOPROTEIN"/>
    <property type="match status" value="1"/>
</dbReference>
<comment type="caution">
    <text evidence="2">The sequence shown here is derived from an EMBL/GenBank/DDBJ whole genome shotgun (WGS) entry which is preliminary data.</text>
</comment>
<name>A0A7V4WUC9_CALAY</name>
<dbReference type="AlphaFoldDB" id="A0A7V4WUC9"/>
<feature type="chain" id="PRO_5031439904" evidence="1">
    <location>
        <begin position="23"/>
        <end position="66"/>
    </location>
</feature>
<protein>
    <submittedName>
        <fullName evidence="2">Uncharacterized protein</fullName>
    </submittedName>
</protein>